<dbReference type="Pfam" id="PF17773">
    <property type="entry name" value="UPF0176_N"/>
    <property type="match status" value="1"/>
</dbReference>
<dbReference type="PANTHER" id="PTHR43846">
    <property type="entry name" value="UPF0176 PROTEIN YCEA"/>
    <property type="match status" value="1"/>
</dbReference>
<sequence>MRQAARRSVASGRSGAAVCLSREHVKRVVAPASARCICTSATISSSGDSNVRQYVSLYNYTDVDATELPYLRRRVLAAWREMHVTGRVYLAEEGINAQLTLPENRLQAFATSFPRLFGPEHMYLGARISDDTAHSSPFKALSEHPDEPSLFKGKNFVFDQRCVAGAVGGAGAESEVLTEDVLGTCFQCGEPCNDHTNCSNLMCGGLILLCPACRVALLGACSDACREEVKKMRDMTGPALRTYRKQHASKWHYNVPNALSRLQYRASARGFSSSAIDSSSSDDRLDLNTYVFQMSSPLEDEALLQELRDATQREWPKSEQLIDAPQGKALGSLVALVGAKHVLEVGCFTGYSAMCLASGLPKGDSASSVTTCDIDKATMAFAKDFFTRSSRREQLHAVVSDGLEFLDQCSATGRTFDLIFVDANKRQYRNYFDLILEKRLLRPNGLLVFDNTLFRGRVLAHVNGDAHKKERIARGLADFNAHVASDPRVTSVLLPLWDGLTLVRWASSSAQPDNA</sequence>
<evidence type="ECO:0000256" key="3">
    <source>
        <dbReference type="ARBA" id="ARBA00022691"/>
    </source>
</evidence>
<dbReference type="Pfam" id="PF01596">
    <property type="entry name" value="Methyltransf_3"/>
    <property type="match status" value="1"/>
</dbReference>
<dbReference type="GO" id="GO:0008171">
    <property type="term" value="F:O-methyltransferase activity"/>
    <property type="evidence" value="ECO:0007669"/>
    <property type="project" value="InterPro"/>
</dbReference>
<dbReference type="Proteomes" id="UP001209570">
    <property type="component" value="Unassembled WGS sequence"/>
</dbReference>
<feature type="domain" description="tRNA uridine(34) hydroxylase N-terminal" evidence="6">
    <location>
        <begin position="53"/>
        <end position="139"/>
    </location>
</feature>
<dbReference type="InterPro" id="IPR002935">
    <property type="entry name" value="SAM_O-MeTrfase"/>
</dbReference>
<evidence type="ECO:0000256" key="4">
    <source>
        <dbReference type="ARBA" id="ARBA00023453"/>
    </source>
</evidence>
<dbReference type="SUPFAM" id="SSF53335">
    <property type="entry name" value="S-adenosyl-L-methionine-dependent methyltransferases"/>
    <property type="match status" value="1"/>
</dbReference>
<dbReference type="PROSITE" id="PS51682">
    <property type="entry name" value="SAM_OMT_I"/>
    <property type="match status" value="1"/>
</dbReference>
<evidence type="ECO:0000313" key="7">
    <source>
        <dbReference type="EMBL" id="KAJ0406813.1"/>
    </source>
</evidence>
<dbReference type="EMBL" id="JAKCXM010000028">
    <property type="protein sequence ID" value="KAJ0406813.1"/>
    <property type="molecule type" value="Genomic_DNA"/>
</dbReference>
<reference evidence="7" key="1">
    <citation type="submission" date="2021-12" db="EMBL/GenBank/DDBJ databases">
        <title>Prjna785345.</title>
        <authorList>
            <person name="Rujirawat T."/>
            <person name="Krajaejun T."/>
        </authorList>
    </citation>
    <scope>NUCLEOTIDE SEQUENCE</scope>
    <source>
        <strain evidence="7">Pi057C3</strain>
    </source>
</reference>
<proteinExistence type="inferred from homology"/>
<dbReference type="InterPro" id="IPR040503">
    <property type="entry name" value="TRHO_N"/>
</dbReference>
<keyword evidence="1" id="KW-0489">Methyltransferase</keyword>
<dbReference type="InterPro" id="IPR022111">
    <property type="entry name" value="Rhodanese_C"/>
</dbReference>
<name>A0AAD5M6W2_PYTIN</name>
<dbReference type="Gene3D" id="3.30.70.100">
    <property type="match status" value="1"/>
</dbReference>
<keyword evidence="3" id="KW-0949">S-adenosyl-L-methionine</keyword>
<organism evidence="7 8">
    <name type="scientific">Pythium insidiosum</name>
    <name type="common">Pythiosis disease agent</name>
    <dbReference type="NCBI Taxonomy" id="114742"/>
    <lineage>
        <taxon>Eukaryota</taxon>
        <taxon>Sar</taxon>
        <taxon>Stramenopiles</taxon>
        <taxon>Oomycota</taxon>
        <taxon>Peronosporomycetes</taxon>
        <taxon>Pythiales</taxon>
        <taxon>Pythiaceae</taxon>
        <taxon>Pythium</taxon>
    </lineage>
</organism>
<evidence type="ECO:0000259" key="6">
    <source>
        <dbReference type="Pfam" id="PF17773"/>
    </source>
</evidence>
<dbReference type="Gene3D" id="3.40.50.150">
    <property type="entry name" value="Vaccinia Virus protein VP39"/>
    <property type="match status" value="1"/>
</dbReference>
<dbReference type="CDD" id="cd02440">
    <property type="entry name" value="AdoMet_MTases"/>
    <property type="match status" value="1"/>
</dbReference>
<gene>
    <name evidence="7" type="ORF">P43SY_008835</name>
</gene>
<accession>A0AAD5M6W2</accession>
<comment type="caution">
    <text evidence="7">The sequence shown here is derived from an EMBL/GenBank/DDBJ whole genome shotgun (WGS) entry which is preliminary data.</text>
</comment>
<comment type="similarity">
    <text evidence="4">Belongs to the class I-like SAM-binding methyltransferase superfamily. Cation-dependent O-methyltransferase family.</text>
</comment>
<keyword evidence="8" id="KW-1185">Reference proteome</keyword>
<keyword evidence="2" id="KW-0808">Transferase</keyword>
<evidence type="ECO:0000313" key="8">
    <source>
        <dbReference type="Proteomes" id="UP001209570"/>
    </source>
</evidence>
<evidence type="ECO:0000256" key="2">
    <source>
        <dbReference type="ARBA" id="ARBA00022679"/>
    </source>
</evidence>
<evidence type="ECO:0000259" key="5">
    <source>
        <dbReference type="Pfam" id="PF12368"/>
    </source>
</evidence>
<dbReference type="GO" id="GO:0032259">
    <property type="term" value="P:methylation"/>
    <property type="evidence" value="ECO:0007669"/>
    <property type="project" value="UniProtKB-KW"/>
</dbReference>
<feature type="domain" description="Rhodanase C-terminal" evidence="5">
    <location>
        <begin position="152"/>
        <end position="226"/>
    </location>
</feature>
<dbReference type="PANTHER" id="PTHR43846:SF1">
    <property type="entry name" value="TRNA URIDINE(34) HYDROXYLASE"/>
    <property type="match status" value="1"/>
</dbReference>
<evidence type="ECO:0008006" key="9">
    <source>
        <dbReference type="Google" id="ProtNLM"/>
    </source>
</evidence>
<dbReference type="InterPro" id="IPR029063">
    <property type="entry name" value="SAM-dependent_MTases_sf"/>
</dbReference>
<dbReference type="Pfam" id="PF12368">
    <property type="entry name" value="Rhodanese_C"/>
    <property type="match status" value="1"/>
</dbReference>
<protein>
    <recommendedName>
        <fullName evidence="9">Rhodanese domain-containing protein</fullName>
    </recommendedName>
</protein>
<dbReference type="AlphaFoldDB" id="A0AAD5M6W2"/>
<evidence type="ECO:0000256" key="1">
    <source>
        <dbReference type="ARBA" id="ARBA00022603"/>
    </source>
</evidence>